<dbReference type="Proteomes" id="UP001325680">
    <property type="component" value="Chromosome"/>
</dbReference>
<evidence type="ECO:0008006" key="3">
    <source>
        <dbReference type="Google" id="ProtNLM"/>
    </source>
</evidence>
<proteinExistence type="predicted"/>
<name>A0ABZ0W3A5_9BACT</name>
<protein>
    <recommendedName>
        <fullName evidence="3">DUF4958 domain-containing protein</fullName>
    </recommendedName>
</protein>
<keyword evidence="2" id="KW-1185">Reference proteome</keyword>
<reference evidence="1 2" key="1">
    <citation type="submission" date="2023-12" db="EMBL/GenBank/DDBJ databases">
        <title>Genome sequencing and assembly of bacterial species from a model synthetic community.</title>
        <authorList>
            <person name="Hogle S.L."/>
        </authorList>
    </citation>
    <scope>NUCLEOTIDE SEQUENCE [LARGE SCALE GENOMIC DNA]</scope>
    <source>
        <strain evidence="1 2">HAMBI_3031</strain>
    </source>
</reference>
<evidence type="ECO:0000313" key="1">
    <source>
        <dbReference type="EMBL" id="WQD37743.1"/>
    </source>
</evidence>
<dbReference type="EMBL" id="CP139960">
    <property type="protein sequence ID" value="WQD37743.1"/>
    <property type="molecule type" value="Genomic_DNA"/>
</dbReference>
<organism evidence="1 2">
    <name type="scientific">Niabella yanshanensis</name>
    <dbReference type="NCBI Taxonomy" id="577386"/>
    <lineage>
        <taxon>Bacteria</taxon>
        <taxon>Pseudomonadati</taxon>
        <taxon>Bacteroidota</taxon>
        <taxon>Chitinophagia</taxon>
        <taxon>Chitinophagales</taxon>
        <taxon>Chitinophagaceae</taxon>
        <taxon>Niabella</taxon>
    </lineage>
</organism>
<gene>
    <name evidence="1" type="ORF">U0035_18895</name>
</gene>
<accession>A0ABZ0W3A5</accession>
<dbReference type="RefSeq" id="WP_114791483.1">
    <property type="nucleotide sequence ID" value="NZ_CP139960.1"/>
</dbReference>
<sequence>MNYLHLIRYALFFCTILGFATGCGKKEWVEKTGNGPDIKIDAQYANIARVNVGDVVTIPITVSSTVGVKRLSYYFINQTANGTTSEAPVHADNTDYPSTLTKEIQFTIRPAMVELVVVSFDKNNNSSEVHIRMSEIRALPVMTFKDGIKFQETVFEKKRLNVQGQITSTHDLSKISYRTIINGVLSAETAIPFTDKKSTAFVAALVVPKGLTDVIITAANIYDGNVVDTFKVGRVADDAVSIALAGISGTIPYLYADSLNVFSGQVSSGSDLSSLSYAIKTGGVYGAEQSINLGTPPDEFSFTVPVQGAVGMEAIRISGRNAGGKEQVLEYPIGKVNRRLLRFTNIVLTTEIGPGKNNWFSAYKAPHVFDVTNAAAAQEMIDFGTIIYNNAFRFVPPFIYTAGAAYQTAAAPYMEGFTKATYTLVTANRRSVTPAAMDSLLWDSNLDNFINVNIKGPGPVGENYNVSTTNRRVSADPVTNTGVIIGWGSWNLATGAVNNQAFGVVLVKSYTTTGSGRGAVTIDVVVPAENQRARFNLVSMLGYPSP</sequence>
<evidence type="ECO:0000313" key="2">
    <source>
        <dbReference type="Proteomes" id="UP001325680"/>
    </source>
</evidence>